<gene>
    <name evidence="13" type="ORF">GCM10008905_20960</name>
</gene>
<evidence type="ECO:0000256" key="1">
    <source>
        <dbReference type="ARBA" id="ARBA00004651"/>
    </source>
</evidence>
<dbReference type="PANTHER" id="PTHR34220:SF7">
    <property type="entry name" value="SENSOR HISTIDINE KINASE YPDA"/>
    <property type="match status" value="1"/>
</dbReference>
<keyword evidence="13" id="KW-0675">Receptor</keyword>
<feature type="transmembrane region" description="Helical" evidence="11">
    <location>
        <begin position="101"/>
        <end position="122"/>
    </location>
</feature>
<keyword evidence="4 11" id="KW-0812">Transmembrane</keyword>
<comment type="caution">
    <text evidence="13">The sequence shown here is derived from an EMBL/GenBank/DDBJ whole genome shotgun (WGS) entry which is preliminary data.</text>
</comment>
<evidence type="ECO:0000313" key="14">
    <source>
        <dbReference type="Proteomes" id="UP001500339"/>
    </source>
</evidence>
<keyword evidence="10 11" id="KW-0472">Membrane</keyword>
<keyword evidence="14" id="KW-1185">Reference proteome</keyword>
<feature type="transmembrane region" description="Helical" evidence="11">
    <location>
        <begin position="164"/>
        <end position="183"/>
    </location>
</feature>
<name>A0ABN1J104_9CLOT</name>
<dbReference type="InterPro" id="IPR010559">
    <property type="entry name" value="Sig_transdc_His_kin_internal"/>
</dbReference>
<evidence type="ECO:0000313" key="13">
    <source>
        <dbReference type="EMBL" id="GAA0725511.1"/>
    </source>
</evidence>
<organism evidence="13 14">
    <name type="scientific">Clostridium malenominatum</name>
    <dbReference type="NCBI Taxonomy" id="1539"/>
    <lineage>
        <taxon>Bacteria</taxon>
        <taxon>Bacillati</taxon>
        <taxon>Bacillota</taxon>
        <taxon>Clostridia</taxon>
        <taxon>Eubacteriales</taxon>
        <taxon>Clostridiaceae</taxon>
        <taxon>Clostridium</taxon>
    </lineage>
</organism>
<dbReference type="Gene3D" id="3.30.565.10">
    <property type="entry name" value="Histidine kinase-like ATPase, C-terminal domain"/>
    <property type="match status" value="1"/>
</dbReference>
<dbReference type="Pfam" id="PF06580">
    <property type="entry name" value="His_kinase"/>
    <property type="match status" value="1"/>
</dbReference>
<keyword evidence="6" id="KW-0418">Kinase</keyword>
<dbReference type="InterPro" id="IPR003594">
    <property type="entry name" value="HATPase_dom"/>
</dbReference>
<evidence type="ECO:0000256" key="9">
    <source>
        <dbReference type="ARBA" id="ARBA00023012"/>
    </source>
</evidence>
<dbReference type="PANTHER" id="PTHR34220">
    <property type="entry name" value="SENSOR HISTIDINE KINASE YPDA"/>
    <property type="match status" value="1"/>
</dbReference>
<evidence type="ECO:0000259" key="12">
    <source>
        <dbReference type="PROSITE" id="PS50109"/>
    </source>
</evidence>
<accession>A0ABN1J104</accession>
<dbReference type="SUPFAM" id="SSF55874">
    <property type="entry name" value="ATPase domain of HSP90 chaperone/DNA topoisomerase II/histidine kinase"/>
    <property type="match status" value="1"/>
</dbReference>
<evidence type="ECO:0000256" key="11">
    <source>
        <dbReference type="SAM" id="Phobius"/>
    </source>
</evidence>
<keyword evidence="8 11" id="KW-1133">Transmembrane helix</keyword>
<dbReference type="SMART" id="SM00387">
    <property type="entry name" value="HATPase_c"/>
    <property type="match status" value="1"/>
</dbReference>
<feature type="domain" description="Histidine kinase" evidence="12">
    <location>
        <begin position="443"/>
        <end position="539"/>
    </location>
</feature>
<keyword evidence="9" id="KW-0902">Two-component regulatory system</keyword>
<keyword evidence="7" id="KW-0067">ATP-binding</keyword>
<evidence type="ECO:0000256" key="5">
    <source>
        <dbReference type="ARBA" id="ARBA00022741"/>
    </source>
</evidence>
<feature type="transmembrane region" description="Helical" evidence="11">
    <location>
        <begin position="69"/>
        <end position="89"/>
    </location>
</feature>
<dbReference type="InterPro" id="IPR036890">
    <property type="entry name" value="HATPase_C_sf"/>
</dbReference>
<evidence type="ECO:0000256" key="3">
    <source>
        <dbReference type="ARBA" id="ARBA00022679"/>
    </source>
</evidence>
<dbReference type="Pfam" id="PF07694">
    <property type="entry name" value="5TM-5TMR_LYT"/>
    <property type="match status" value="1"/>
</dbReference>
<keyword evidence="2" id="KW-1003">Cell membrane</keyword>
<evidence type="ECO:0000256" key="6">
    <source>
        <dbReference type="ARBA" id="ARBA00022777"/>
    </source>
</evidence>
<evidence type="ECO:0000256" key="7">
    <source>
        <dbReference type="ARBA" id="ARBA00022840"/>
    </source>
</evidence>
<dbReference type="InterPro" id="IPR050640">
    <property type="entry name" value="Bact_2-comp_sensor_kinase"/>
</dbReference>
<reference evidence="13 14" key="1">
    <citation type="journal article" date="2019" name="Int. J. Syst. Evol. Microbiol.">
        <title>The Global Catalogue of Microorganisms (GCM) 10K type strain sequencing project: providing services to taxonomists for standard genome sequencing and annotation.</title>
        <authorList>
            <consortium name="The Broad Institute Genomics Platform"/>
            <consortium name="The Broad Institute Genome Sequencing Center for Infectious Disease"/>
            <person name="Wu L."/>
            <person name="Ma J."/>
        </authorList>
    </citation>
    <scope>NUCLEOTIDE SEQUENCE [LARGE SCALE GENOMIC DNA]</scope>
    <source>
        <strain evidence="13 14">JCM 1405</strain>
    </source>
</reference>
<protein>
    <submittedName>
        <fullName evidence="13">LytS/YhcK type 5TM receptor domain-containing protein</fullName>
    </submittedName>
</protein>
<keyword evidence="3" id="KW-0808">Transferase</keyword>
<feature type="transmembrane region" description="Helical" evidence="11">
    <location>
        <begin position="6"/>
        <end position="25"/>
    </location>
</feature>
<keyword evidence="5" id="KW-0547">Nucleotide-binding</keyword>
<sequence>MIYIQLLQSMSLIALSAYIFNQIVFYKKSFSNNSIGYKLILIIFFTIVSILGTYTGVEINHAIANTRPIGAITAGYVGGPFVGVVVGLISGFQRHSIGGFTALACGISTVVEGLCGGLAKVLSKKKELDPKLGFFTALIAELLQMFIILLITRPFDQALELEKIIALPMILINSIGVVIFINITNNAIDQYNKIGALQAEKALLIAEKTLNYLKQGFNEETSQKIARIIYESNNYKGVFIGNLEGILASYGNTLSTDVLKSVLQRYYISREYKGIFLIENYKEEIFFCIPIYETEKLEMVVGLHMKAEKHMDEYFIQFTKQLSKLLSTQLRMYNLNKAVEQAYLAEYKALRAQIHPHFLFNALNTIASFCRTNPLRAKELIINLSNYFRRTLKREEEFLTLREELDFLNSYLSIENARFGTRLQVNINIPEELMECMVPVFILQPLIENSIKHGILLRPSGGNIDVIVKCVEDKLYFSVEDDGVGMDEDVLKNIFNNPGIGLNNVNERLRLLYGNDSKLNIESAHHIGTKICFFIPKEVRI</sequence>
<dbReference type="InterPro" id="IPR011620">
    <property type="entry name" value="Sig_transdc_His_kinase_LytS_TM"/>
</dbReference>
<dbReference type="Proteomes" id="UP001500339">
    <property type="component" value="Unassembled WGS sequence"/>
</dbReference>
<evidence type="ECO:0000256" key="4">
    <source>
        <dbReference type="ARBA" id="ARBA00022692"/>
    </source>
</evidence>
<comment type="subcellular location">
    <subcellularLocation>
        <location evidence="1">Cell membrane</location>
        <topology evidence="1">Multi-pass membrane protein</topology>
    </subcellularLocation>
</comment>
<feature type="transmembrane region" description="Helical" evidence="11">
    <location>
        <begin position="134"/>
        <end position="152"/>
    </location>
</feature>
<proteinExistence type="predicted"/>
<evidence type="ECO:0000256" key="8">
    <source>
        <dbReference type="ARBA" id="ARBA00022989"/>
    </source>
</evidence>
<evidence type="ECO:0000256" key="2">
    <source>
        <dbReference type="ARBA" id="ARBA00022475"/>
    </source>
</evidence>
<feature type="transmembrane region" description="Helical" evidence="11">
    <location>
        <begin position="37"/>
        <end position="57"/>
    </location>
</feature>
<dbReference type="PROSITE" id="PS50109">
    <property type="entry name" value="HIS_KIN"/>
    <property type="match status" value="1"/>
</dbReference>
<dbReference type="Pfam" id="PF02518">
    <property type="entry name" value="HATPase_c"/>
    <property type="match status" value="1"/>
</dbReference>
<dbReference type="RefSeq" id="WP_343769418.1">
    <property type="nucleotide sequence ID" value="NZ_BAAACF010000001.1"/>
</dbReference>
<dbReference type="EMBL" id="BAAACF010000001">
    <property type="protein sequence ID" value="GAA0725511.1"/>
    <property type="molecule type" value="Genomic_DNA"/>
</dbReference>
<evidence type="ECO:0000256" key="10">
    <source>
        <dbReference type="ARBA" id="ARBA00023136"/>
    </source>
</evidence>
<dbReference type="InterPro" id="IPR005467">
    <property type="entry name" value="His_kinase_dom"/>
</dbReference>